<dbReference type="GO" id="GO:1902201">
    <property type="term" value="P:negative regulation of bacterial-type flagellum-dependent cell motility"/>
    <property type="evidence" value="ECO:0007669"/>
    <property type="project" value="TreeGrafter"/>
</dbReference>
<dbReference type="Gene3D" id="3.30.450.40">
    <property type="match status" value="2"/>
</dbReference>
<dbReference type="GO" id="GO:0043709">
    <property type="term" value="P:cell adhesion involved in single-species biofilm formation"/>
    <property type="evidence" value="ECO:0007669"/>
    <property type="project" value="TreeGrafter"/>
</dbReference>
<dbReference type="Gene3D" id="3.30.70.270">
    <property type="match status" value="1"/>
</dbReference>
<dbReference type="PROSITE" id="PS50887">
    <property type="entry name" value="GGDEF"/>
    <property type="match status" value="1"/>
</dbReference>
<sequence>MESNNKMLEIKSRIFDFFLSSSNLTQTTFLTQLQLLLKEELQAEQAIVTLEENLLSQDQSLICEQAVSYTISSSEGSNVENVVIPLFDEEHAIGKIDLHFLSPVPLPLDSFNQISKELSIIFQHYNQYIFKRYEEKQYEELYAITSKFHSAMSVDGILSEVIKLLQRMYEDFSYLLLLTSDNDDLKHLPIKKLDFDDNNICAMNAYVTGEVQFENSIKDRRANIYIPIKGGQGVYGVMQIISLDAATLPEAEIKFIKLLADATGAALENTQLYEQSKQVITDLQLINETSHQLNTNLRLTEVTSFMVKKILQSFHAKEVAFVFYQEKGMEILPGSTEFFQQSDIKEYLTQMKEFLFSDGEPLFIGDLRVHKRLSDLPFCSCMVIPMLIPNGGKGACVVTHPLPYFFSFEQFKLLQSLIHHSTLAFNNSMLREELEKYVITDYLTKLYSRKYLDDKIKKSMKNDSYGTFILLDIDDFKIVNDTYGHQVGDKILIQVANIIKSNIRETDIGARWGGEELAIYLPKVDLNLGESIVVRIIEKIREETDPGVTVSCGLSFWNKNTQDSPRDLFHRADYALYKAKDQGKDQLCIEAASESSEKVKN</sequence>
<feature type="domain" description="GGDEF" evidence="1">
    <location>
        <begin position="464"/>
        <end position="592"/>
    </location>
</feature>
<dbReference type="NCBIfam" id="TIGR00254">
    <property type="entry name" value="GGDEF"/>
    <property type="match status" value="1"/>
</dbReference>
<evidence type="ECO:0000313" key="4">
    <source>
        <dbReference type="Proteomes" id="UP000195573"/>
    </source>
</evidence>
<evidence type="ECO:0000313" key="5">
    <source>
        <dbReference type="Proteomes" id="UP000323393"/>
    </source>
</evidence>
<gene>
    <name evidence="2" type="ORF">B4U37_16945</name>
    <name evidence="3" type="ORF">FZC74_09270</name>
</gene>
<evidence type="ECO:0000259" key="1">
    <source>
        <dbReference type="PROSITE" id="PS50887"/>
    </source>
</evidence>
<dbReference type="RefSeq" id="WP_088019202.1">
    <property type="nucleotide sequence ID" value="NZ_VTEU01000003.1"/>
</dbReference>
<evidence type="ECO:0000313" key="2">
    <source>
        <dbReference type="EMBL" id="ART77639.1"/>
    </source>
</evidence>
<dbReference type="InterPro" id="IPR043128">
    <property type="entry name" value="Rev_trsase/Diguanyl_cyclase"/>
</dbReference>
<dbReference type="InterPro" id="IPR000160">
    <property type="entry name" value="GGDEF_dom"/>
</dbReference>
<dbReference type="FunFam" id="3.30.70.270:FF:000001">
    <property type="entry name" value="Diguanylate cyclase domain protein"/>
    <property type="match status" value="1"/>
</dbReference>
<evidence type="ECO:0000313" key="3">
    <source>
        <dbReference type="EMBL" id="TYS58930.1"/>
    </source>
</evidence>
<dbReference type="SMART" id="SM00267">
    <property type="entry name" value="GGDEF"/>
    <property type="match status" value="1"/>
</dbReference>
<dbReference type="SUPFAM" id="SSF55073">
    <property type="entry name" value="Nucleotide cyclase"/>
    <property type="match status" value="1"/>
</dbReference>
<dbReference type="PANTHER" id="PTHR45138">
    <property type="entry name" value="REGULATORY COMPONENTS OF SENSORY TRANSDUCTION SYSTEM"/>
    <property type="match status" value="1"/>
</dbReference>
<dbReference type="SUPFAM" id="SSF55781">
    <property type="entry name" value="GAF domain-like"/>
    <property type="match status" value="2"/>
</dbReference>
<dbReference type="SMART" id="SM00065">
    <property type="entry name" value="GAF"/>
    <property type="match status" value="1"/>
</dbReference>
<dbReference type="Proteomes" id="UP000323393">
    <property type="component" value="Unassembled WGS sequence"/>
</dbReference>
<protein>
    <submittedName>
        <fullName evidence="3">Diguanylate cyclase</fullName>
    </submittedName>
</protein>
<dbReference type="KEGG" id="bhk:B4U37_16945"/>
<proteinExistence type="predicted"/>
<dbReference type="GO" id="GO:0052621">
    <property type="term" value="F:diguanylate cyclase activity"/>
    <property type="evidence" value="ECO:0007669"/>
    <property type="project" value="TreeGrafter"/>
</dbReference>
<dbReference type="Proteomes" id="UP000195573">
    <property type="component" value="Chromosome"/>
</dbReference>
<dbReference type="EMBL" id="VTEU01000003">
    <property type="protein sequence ID" value="TYS58930.1"/>
    <property type="molecule type" value="Genomic_DNA"/>
</dbReference>
<accession>A0A1Y0CQU5</accession>
<dbReference type="InterPro" id="IPR029016">
    <property type="entry name" value="GAF-like_dom_sf"/>
</dbReference>
<dbReference type="PANTHER" id="PTHR45138:SF9">
    <property type="entry name" value="DIGUANYLATE CYCLASE DGCM-RELATED"/>
    <property type="match status" value="1"/>
</dbReference>
<dbReference type="GO" id="GO:0005886">
    <property type="term" value="C:plasma membrane"/>
    <property type="evidence" value="ECO:0007669"/>
    <property type="project" value="TreeGrafter"/>
</dbReference>
<reference evidence="2 4" key="1">
    <citation type="submission" date="2017-04" db="EMBL/GenBank/DDBJ databases">
        <title>Complete Genome Sequence of the Bacillus horikoshii 20a strain from Cuatro Cienegas, Coahuila, Mexico.</title>
        <authorList>
            <person name="Zarza E."/>
            <person name="Alcaraz L.D."/>
            <person name="Aguilar-Salinas B."/>
            <person name="Islas A."/>
            <person name="Olmedo-Alvarez G."/>
        </authorList>
    </citation>
    <scope>NUCLEOTIDE SEQUENCE [LARGE SCALE GENOMIC DNA]</scope>
    <source>
        <strain evidence="2 4">20a</strain>
    </source>
</reference>
<dbReference type="CDD" id="cd01949">
    <property type="entry name" value="GGDEF"/>
    <property type="match status" value="1"/>
</dbReference>
<dbReference type="InterPro" id="IPR029787">
    <property type="entry name" value="Nucleotide_cyclase"/>
</dbReference>
<reference evidence="3 5" key="2">
    <citation type="submission" date="2019-08" db="EMBL/GenBank/DDBJ databases">
        <title>Bacillus genomes from the desert of Cuatro Cienegas, Coahuila.</title>
        <authorList>
            <person name="Olmedo-Alvarez G."/>
        </authorList>
    </citation>
    <scope>NUCLEOTIDE SEQUENCE [LARGE SCALE GENOMIC DNA]</scope>
    <source>
        <strain evidence="3 5">CH88_3T</strain>
    </source>
</reference>
<dbReference type="Pfam" id="PF00990">
    <property type="entry name" value="GGDEF"/>
    <property type="match status" value="1"/>
</dbReference>
<dbReference type="AlphaFoldDB" id="A0A1Y0CQU5"/>
<organism evidence="3 5">
    <name type="scientific">Sutcliffiella horikoshii</name>
    <dbReference type="NCBI Taxonomy" id="79883"/>
    <lineage>
        <taxon>Bacteria</taxon>
        <taxon>Bacillati</taxon>
        <taxon>Bacillota</taxon>
        <taxon>Bacilli</taxon>
        <taxon>Bacillales</taxon>
        <taxon>Bacillaceae</taxon>
        <taxon>Sutcliffiella</taxon>
    </lineage>
</organism>
<dbReference type="InterPro" id="IPR050469">
    <property type="entry name" value="Diguanylate_Cyclase"/>
</dbReference>
<name>A0A1Y0CQU5_9BACI</name>
<keyword evidence="4" id="KW-1185">Reference proteome</keyword>
<dbReference type="EMBL" id="CP020880">
    <property type="protein sequence ID" value="ART77639.1"/>
    <property type="molecule type" value="Genomic_DNA"/>
</dbReference>
<dbReference type="InterPro" id="IPR003018">
    <property type="entry name" value="GAF"/>
</dbReference>